<keyword evidence="3 6" id="KW-0808">Transferase</keyword>
<sequence length="382" mass="43169">MAIHPLRQRVTGLMQAAGVQPDGPGECDPRILDDHFYGRVLREGSLGLGDSYMDGWWQVGSLDGMLYRLLRHGVDERVHGLRSRLDDLRAWLLNLQAGRRALAVGERHYDLGNELFEAMLGKRLVYSCGYWRQADGLDDAQEAKLDLVCRKLGLRPGMRVLDIGCGWGEALKYAAQHHGVEGVGVTISREQADYARKLCAGLPVDIRLQDYRALAGDTADSSFDRIFSIGMFEHVGAKNYRAYFEVARRCLRNDEATGGGLFLLHCIGSNVSLRHTDPWIARHIFPNSMLPSAAQIASASEGLFVTEDWHGFGTDYDRTLQAWRDNIEAAWDRLPPRYDERFRRMWRFYLAASMATFRARRAQLWQLVMSPHGVPGGYDAPR</sequence>
<dbReference type="SUPFAM" id="SSF53335">
    <property type="entry name" value="S-adenosyl-L-methionine-dependent methyltransferases"/>
    <property type="match status" value="1"/>
</dbReference>
<dbReference type="PANTHER" id="PTHR43667:SF1">
    <property type="entry name" value="CYCLOPROPANE-FATTY-ACYL-PHOSPHOLIPID SYNTHASE"/>
    <property type="match status" value="1"/>
</dbReference>
<reference evidence="6 7" key="1">
    <citation type="submission" date="2022-03" db="EMBL/GenBank/DDBJ databases">
        <title>Luteimonas soily sp. nov., a novel bacterium isolated from the soil.</title>
        <authorList>
            <person name="Zhang X."/>
        </authorList>
    </citation>
    <scope>NUCLEOTIDE SEQUENCE [LARGE SCALE GENOMIC DNA]</scope>
    <source>
        <strain evidence="6 7">50</strain>
    </source>
</reference>
<dbReference type="Proteomes" id="UP001165423">
    <property type="component" value="Unassembled WGS sequence"/>
</dbReference>
<dbReference type="GO" id="GO:0032259">
    <property type="term" value="P:methylation"/>
    <property type="evidence" value="ECO:0007669"/>
    <property type="project" value="UniProtKB-KW"/>
</dbReference>
<dbReference type="CDD" id="cd02440">
    <property type="entry name" value="AdoMet_MTases"/>
    <property type="match status" value="1"/>
</dbReference>
<keyword evidence="4" id="KW-0949">S-adenosyl-L-methionine</keyword>
<evidence type="ECO:0000256" key="4">
    <source>
        <dbReference type="ARBA" id="ARBA00022691"/>
    </source>
</evidence>
<evidence type="ECO:0000256" key="5">
    <source>
        <dbReference type="ARBA" id="ARBA00023098"/>
    </source>
</evidence>
<keyword evidence="2 6" id="KW-0489">Methyltransferase</keyword>
<dbReference type="PANTHER" id="PTHR43667">
    <property type="entry name" value="CYCLOPROPANE-FATTY-ACYL-PHOSPHOLIPID SYNTHASE"/>
    <property type="match status" value="1"/>
</dbReference>
<gene>
    <name evidence="6" type="primary">cfa</name>
    <name evidence="6" type="ORF">MQC88_01290</name>
</gene>
<comment type="similarity">
    <text evidence="1">Belongs to the CFA/CMAS family.</text>
</comment>
<dbReference type="EMBL" id="JALGCL010000001">
    <property type="protein sequence ID" value="MCJ0824606.1"/>
    <property type="molecule type" value="Genomic_DNA"/>
</dbReference>
<comment type="caution">
    <text evidence="6">The sequence shown here is derived from an EMBL/GenBank/DDBJ whole genome shotgun (WGS) entry which is preliminary data.</text>
</comment>
<dbReference type="RefSeq" id="WP_243318500.1">
    <property type="nucleotide sequence ID" value="NZ_JALGCL010000001.1"/>
</dbReference>
<protein>
    <submittedName>
        <fullName evidence="6">Cyclopropane fatty acyl phospholipid synthase</fullName>
        <ecNumber evidence="6">2.1.1.79</ecNumber>
    </submittedName>
</protein>
<keyword evidence="5" id="KW-0443">Lipid metabolism</keyword>
<proteinExistence type="inferred from homology"/>
<dbReference type="InterPro" id="IPR050723">
    <property type="entry name" value="CFA/CMAS"/>
</dbReference>
<dbReference type="InterPro" id="IPR003333">
    <property type="entry name" value="CMAS"/>
</dbReference>
<dbReference type="EC" id="2.1.1.79" evidence="6"/>
<evidence type="ECO:0000256" key="3">
    <source>
        <dbReference type="ARBA" id="ARBA00022679"/>
    </source>
</evidence>
<evidence type="ECO:0000313" key="6">
    <source>
        <dbReference type="EMBL" id="MCJ0824606.1"/>
    </source>
</evidence>
<dbReference type="PIRSF" id="PIRSF003085">
    <property type="entry name" value="CMAS"/>
    <property type="match status" value="1"/>
</dbReference>
<evidence type="ECO:0000256" key="2">
    <source>
        <dbReference type="ARBA" id="ARBA00022603"/>
    </source>
</evidence>
<organism evidence="6 7">
    <name type="scientific">Cognatiluteimonas sedimenti</name>
    <dbReference type="NCBI Taxonomy" id="2927791"/>
    <lineage>
        <taxon>Bacteria</taxon>
        <taxon>Pseudomonadati</taxon>
        <taxon>Pseudomonadota</taxon>
        <taxon>Gammaproteobacteria</taxon>
        <taxon>Lysobacterales</taxon>
        <taxon>Lysobacteraceae</taxon>
        <taxon>Cognatiluteimonas</taxon>
    </lineage>
</organism>
<dbReference type="GO" id="GO:0008825">
    <property type="term" value="F:cyclopropane-fatty-acyl-phospholipid synthase activity"/>
    <property type="evidence" value="ECO:0007669"/>
    <property type="project" value="UniProtKB-EC"/>
</dbReference>
<dbReference type="InterPro" id="IPR029063">
    <property type="entry name" value="SAM-dependent_MTases_sf"/>
</dbReference>
<evidence type="ECO:0000313" key="7">
    <source>
        <dbReference type="Proteomes" id="UP001165423"/>
    </source>
</evidence>
<name>A0ABT0A0U7_9GAMM</name>
<accession>A0ABT0A0U7</accession>
<evidence type="ECO:0000256" key="1">
    <source>
        <dbReference type="ARBA" id="ARBA00010815"/>
    </source>
</evidence>
<keyword evidence="7" id="KW-1185">Reference proteome</keyword>
<dbReference type="Gene3D" id="3.40.50.150">
    <property type="entry name" value="Vaccinia Virus protein VP39"/>
    <property type="match status" value="1"/>
</dbReference>
<dbReference type="NCBIfam" id="NF008686">
    <property type="entry name" value="PRK11705.1"/>
    <property type="match status" value="1"/>
</dbReference>
<dbReference type="Pfam" id="PF02353">
    <property type="entry name" value="CMAS"/>
    <property type="match status" value="1"/>
</dbReference>